<reference evidence="7" key="1">
    <citation type="submission" date="2010-07" db="EMBL/GenBank/DDBJ databases">
        <title>The genome sequence of Gaeumannomyces graminis var. tritici strain R3-111a-1.</title>
        <authorList>
            <consortium name="The Broad Institute Genome Sequencing Platform"/>
            <person name="Ma L.-J."/>
            <person name="Dead R."/>
            <person name="Young S."/>
            <person name="Zeng Q."/>
            <person name="Koehrsen M."/>
            <person name="Alvarado L."/>
            <person name="Berlin A."/>
            <person name="Chapman S.B."/>
            <person name="Chen Z."/>
            <person name="Freedman E."/>
            <person name="Gellesch M."/>
            <person name="Goldberg J."/>
            <person name="Griggs A."/>
            <person name="Gujja S."/>
            <person name="Heilman E.R."/>
            <person name="Heiman D."/>
            <person name="Hepburn T."/>
            <person name="Howarth C."/>
            <person name="Jen D."/>
            <person name="Larson L."/>
            <person name="Mehta T."/>
            <person name="Neiman D."/>
            <person name="Pearson M."/>
            <person name="Roberts A."/>
            <person name="Saif S."/>
            <person name="Shea T."/>
            <person name="Shenoy N."/>
            <person name="Sisk P."/>
            <person name="Stolte C."/>
            <person name="Sykes S."/>
            <person name="Walk T."/>
            <person name="White J."/>
            <person name="Yandava C."/>
            <person name="Haas B."/>
            <person name="Nusbaum C."/>
            <person name="Birren B."/>
        </authorList>
    </citation>
    <scope>NUCLEOTIDE SEQUENCE [LARGE SCALE GENOMIC DNA]</scope>
    <source>
        <strain evidence="7">R3-111a-1</strain>
    </source>
</reference>
<dbReference type="OrthoDB" id="341259at2759"/>
<dbReference type="PRINTS" id="PR01415">
    <property type="entry name" value="ANKYRIN"/>
</dbReference>
<evidence type="ECO:0000313" key="6">
    <source>
        <dbReference type="EnsemblFungi" id="EJT79284"/>
    </source>
</evidence>
<dbReference type="RefSeq" id="XP_009220429.1">
    <property type="nucleotide sequence ID" value="XM_009222165.1"/>
</dbReference>
<dbReference type="HOGENOM" id="CLU_293557_0_0_1"/>
<feature type="region of interest" description="Disordered" evidence="4">
    <location>
        <begin position="961"/>
        <end position="1004"/>
    </location>
</feature>
<keyword evidence="7" id="KW-1185">Reference proteome</keyword>
<feature type="repeat" description="ANK" evidence="3">
    <location>
        <begin position="117"/>
        <end position="149"/>
    </location>
</feature>
<feature type="repeat" description="ANK" evidence="3">
    <location>
        <begin position="280"/>
        <end position="312"/>
    </location>
</feature>
<dbReference type="InterPro" id="IPR036770">
    <property type="entry name" value="Ankyrin_rpt-contain_sf"/>
</dbReference>
<accession>J3NSX1</accession>
<reference evidence="6" key="4">
    <citation type="journal article" date="2015" name="G3 (Bethesda)">
        <title>Genome sequences of three phytopathogenic species of the Magnaporthaceae family of fungi.</title>
        <authorList>
            <person name="Okagaki L.H."/>
            <person name="Nunes C.C."/>
            <person name="Sailsbery J."/>
            <person name="Clay B."/>
            <person name="Brown D."/>
            <person name="John T."/>
            <person name="Oh Y."/>
            <person name="Young N."/>
            <person name="Fitzgerald M."/>
            <person name="Haas B.J."/>
            <person name="Zeng Q."/>
            <person name="Young S."/>
            <person name="Adiconis X."/>
            <person name="Fan L."/>
            <person name="Levin J.Z."/>
            <person name="Mitchell T.K."/>
            <person name="Okubara P.A."/>
            <person name="Farman M.L."/>
            <person name="Kohn L.M."/>
            <person name="Birren B."/>
            <person name="Ma L.-J."/>
            <person name="Dean R.A."/>
        </authorList>
    </citation>
    <scope>NUCLEOTIDE SEQUENCE</scope>
    <source>
        <strain evidence="6">R3-111a-1</strain>
    </source>
</reference>
<dbReference type="PANTHER" id="PTHR24173">
    <property type="entry name" value="ANKYRIN REPEAT CONTAINING"/>
    <property type="match status" value="1"/>
</dbReference>
<keyword evidence="1" id="KW-0677">Repeat</keyword>
<dbReference type="Pfam" id="PF00023">
    <property type="entry name" value="Ank"/>
    <property type="match status" value="1"/>
</dbReference>
<evidence type="ECO:0000256" key="3">
    <source>
        <dbReference type="PROSITE-ProRule" id="PRU00023"/>
    </source>
</evidence>
<sequence>MAPPFLTIPDELLLNIFYDCDMKRKTALVRVNRHLYHKLNPHLYIFNVRNERSSALVWAAWTGNFETMKLAWDARDDNNSWDYIKDYDVTCRWSSLFPKGFHEQTNLAVAYGWEPMDGFSPLHLAASQGNTEMVAWMLSHGARIDSDAAECLKCKNLFYDTYIQEVSGYPPSLYFGKDHTVSPLHLAICHGHMSTAELLIKHGASTVTCANVGSSAMHDASLAGRIDIMRYLAANHPGILHSVDKSGMSALHHAAFSPAGASVVPVLVELGLDINGQDQSGATSLHLATCLGNVQAAIAMVDAGAAISTWKAKRGRTCFTPLQVACWPPRFTDLVYGFFGFEQYKSNGASLRRLWEERRQVLLQKMLEKGDTDINASMSLQIRRGFLHSCSVLRAAISEPICIFKMLLDAGAEPLPDTAYYLLSNDEWSVDKEAKFLLLQQYGLRLDAPLSSYNGTLLEYVVNITYDSQFPYSSASPSKFAFAMFPAYLVRLLIKRIEVNLHSSREHLTKVALKLIEKSRGQAEASLKLTEKSHGQACGEFAGYTFLVEAHALLVEAGASIEPRVSKPWIEKLLNNWLTHCDDPRYLRPETITLLLGIFPTILSAEKLLINALISFGTVGHYHASQHDINRCCRPKPSVIMTLLGLIKGPITVKTPLTGRSALHFATACAHCPAMESLLLRGQDPNVSDKFGITPLHNLLAFGHVSPEGKLHGLDVLLEHGADPFHVVAATPDMVADDGYGLKVPKPNPSQYTALEISLYHNRGMSQMLQHVSLADIPASRIPSFTVNCISLCLSRTARLTSFCELAKAWGEVQPEKCADLNKALLEVLRALWDTLADLNGPKRTLWSVVAEKLAIYIIWLFCTNTTETSRGDDGVDDVWGCIASHMASRNVSRPAHQEWAPLDTVLDRFFELQSLPSGGRTILSPRPLDFAQPRGDVFQWLDGLVPQESLFDDSNVCTDQAPTQERLSTPAREPAAPTEGLEASSEHSDTTDGETEFTPGIEGQGPIGMEIWVRLQVLHPFRLGFLERVKQLRA</sequence>
<evidence type="ECO:0000256" key="1">
    <source>
        <dbReference type="ARBA" id="ARBA00022737"/>
    </source>
</evidence>
<dbReference type="SUPFAM" id="SSF48403">
    <property type="entry name" value="Ankyrin repeat"/>
    <property type="match status" value="2"/>
</dbReference>
<dbReference type="InterPro" id="IPR002110">
    <property type="entry name" value="Ankyrin_rpt"/>
</dbReference>
<evidence type="ECO:0000256" key="2">
    <source>
        <dbReference type="ARBA" id="ARBA00023043"/>
    </source>
</evidence>
<protein>
    <recommendedName>
        <fullName evidence="8">F-box domain-containing protein</fullName>
    </recommendedName>
</protein>
<proteinExistence type="predicted"/>
<organism evidence="5">
    <name type="scientific">Gaeumannomyces tritici (strain R3-111a-1)</name>
    <name type="common">Wheat and barley take-all root rot fungus</name>
    <name type="synonym">Gaeumannomyces graminis var. tritici</name>
    <dbReference type="NCBI Taxonomy" id="644352"/>
    <lineage>
        <taxon>Eukaryota</taxon>
        <taxon>Fungi</taxon>
        <taxon>Dikarya</taxon>
        <taxon>Ascomycota</taxon>
        <taxon>Pezizomycotina</taxon>
        <taxon>Sordariomycetes</taxon>
        <taxon>Sordariomycetidae</taxon>
        <taxon>Magnaporthales</taxon>
        <taxon>Magnaporthaceae</taxon>
        <taxon>Gaeumannomyces</taxon>
    </lineage>
</organism>
<dbReference type="EMBL" id="GL385396">
    <property type="protein sequence ID" value="EJT79284.1"/>
    <property type="molecule type" value="Genomic_DNA"/>
</dbReference>
<dbReference type="Pfam" id="PF12796">
    <property type="entry name" value="Ank_2"/>
    <property type="match status" value="1"/>
</dbReference>
<gene>
    <name evidence="6" type="primary">20344828</name>
    <name evidence="5" type="ORF">GGTG_04370</name>
</gene>
<dbReference type="Gene3D" id="1.25.40.20">
    <property type="entry name" value="Ankyrin repeat-containing domain"/>
    <property type="match status" value="2"/>
</dbReference>
<dbReference type="VEuPathDB" id="FungiDB:GGTG_04370"/>
<feature type="repeat" description="ANK" evidence="3">
    <location>
        <begin position="658"/>
        <end position="690"/>
    </location>
</feature>
<evidence type="ECO:0000256" key="4">
    <source>
        <dbReference type="SAM" id="MobiDB-lite"/>
    </source>
</evidence>
<evidence type="ECO:0000313" key="7">
    <source>
        <dbReference type="Proteomes" id="UP000006039"/>
    </source>
</evidence>
<dbReference type="Proteomes" id="UP000006039">
    <property type="component" value="Unassembled WGS sequence"/>
</dbReference>
<keyword evidence="2 3" id="KW-0040">ANK repeat</keyword>
<dbReference type="SMART" id="SM00248">
    <property type="entry name" value="ANK"/>
    <property type="match status" value="8"/>
</dbReference>
<dbReference type="PROSITE" id="PS50088">
    <property type="entry name" value="ANK_REPEAT"/>
    <property type="match status" value="5"/>
</dbReference>
<evidence type="ECO:0008006" key="8">
    <source>
        <dbReference type="Google" id="ProtNLM"/>
    </source>
</evidence>
<dbReference type="EnsemblFungi" id="EJT79284">
    <property type="protein sequence ID" value="EJT79284"/>
    <property type="gene ID" value="GGTG_04370"/>
</dbReference>
<reference evidence="5" key="3">
    <citation type="submission" date="2010-09" db="EMBL/GenBank/DDBJ databases">
        <title>Annotation of Gaeumannomyces graminis var. tritici R3-111a-1.</title>
        <authorList>
            <consortium name="The Broad Institute Genome Sequencing Platform"/>
            <person name="Ma L.-J."/>
            <person name="Dead R."/>
            <person name="Young S.K."/>
            <person name="Zeng Q."/>
            <person name="Gargeya S."/>
            <person name="Fitzgerald M."/>
            <person name="Haas B."/>
            <person name="Abouelleil A."/>
            <person name="Alvarado L."/>
            <person name="Arachchi H.M."/>
            <person name="Berlin A."/>
            <person name="Brown A."/>
            <person name="Chapman S.B."/>
            <person name="Chen Z."/>
            <person name="Dunbar C."/>
            <person name="Freedman E."/>
            <person name="Gearin G."/>
            <person name="Gellesch M."/>
            <person name="Goldberg J."/>
            <person name="Griggs A."/>
            <person name="Gujja S."/>
            <person name="Heiman D."/>
            <person name="Howarth C."/>
            <person name="Larson L."/>
            <person name="Lui A."/>
            <person name="MacDonald P.J.P."/>
            <person name="Mehta T."/>
            <person name="Montmayeur A."/>
            <person name="Murphy C."/>
            <person name="Neiman D."/>
            <person name="Pearson M."/>
            <person name="Priest M."/>
            <person name="Roberts A."/>
            <person name="Saif S."/>
            <person name="Shea T."/>
            <person name="Shenoy N."/>
            <person name="Sisk P."/>
            <person name="Stolte C."/>
            <person name="Sykes S."/>
            <person name="Yandava C."/>
            <person name="Wortman J."/>
            <person name="Nusbaum C."/>
            <person name="Birren B."/>
        </authorList>
    </citation>
    <scope>NUCLEOTIDE SEQUENCE</scope>
    <source>
        <strain evidence="5">R3-111a-1</strain>
    </source>
</reference>
<dbReference type="GeneID" id="20344828"/>
<dbReference type="PROSITE" id="PS50297">
    <property type="entry name" value="ANK_REP_REGION"/>
    <property type="match status" value="4"/>
</dbReference>
<dbReference type="PANTHER" id="PTHR24173:SF74">
    <property type="entry name" value="ANKYRIN REPEAT DOMAIN-CONTAINING PROTEIN 16"/>
    <property type="match status" value="1"/>
</dbReference>
<dbReference type="STRING" id="644352.J3NSX1"/>
<dbReference type="AlphaFoldDB" id="J3NSX1"/>
<name>J3NSX1_GAET3</name>
<reference evidence="6" key="5">
    <citation type="submission" date="2018-04" db="UniProtKB">
        <authorList>
            <consortium name="EnsemblFungi"/>
        </authorList>
    </citation>
    <scope>IDENTIFICATION</scope>
    <source>
        <strain evidence="6">R3-111a-1</strain>
    </source>
</reference>
<reference evidence="5" key="2">
    <citation type="submission" date="2010-07" db="EMBL/GenBank/DDBJ databases">
        <authorList>
            <consortium name="The Broad Institute Genome Sequencing Platform"/>
            <consortium name="Broad Institute Genome Sequencing Center for Infectious Disease"/>
            <person name="Ma L.-J."/>
            <person name="Dead R."/>
            <person name="Young S."/>
            <person name="Zeng Q."/>
            <person name="Koehrsen M."/>
            <person name="Alvarado L."/>
            <person name="Berlin A."/>
            <person name="Chapman S.B."/>
            <person name="Chen Z."/>
            <person name="Freedman E."/>
            <person name="Gellesch M."/>
            <person name="Goldberg J."/>
            <person name="Griggs A."/>
            <person name="Gujja S."/>
            <person name="Heilman E.R."/>
            <person name="Heiman D."/>
            <person name="Hepburn T."/>
            <person name="Howarth C."/>
            <person name="Jen D."/>
            <person name="Larson L."/>
            <person name="Mehta T."/>
            <person name="Neiman D."/>
            <person name="Pearson M."/>
            <person name="Roberts A."/>
            <person name="Saif S."/>
            <person name="Shea T."/>
            <person name="Shenoy N."/>
            <person name="Sisk P."/>
            <person name="Stolte C."/>
            <person name="Sykes S."/>
            <person name="Walk T."/>
            <person name="White J."/>
            <person name="Yandava C."/>
            <person name="Haas B."/>
            <person name="Nusbaum C."/>
            <person name="Birren B."/>
        </authorList>
    </citation>
    <scope>NUCLEOTIDE SEQUENCE</scope>
    <source>
        <strain evidence="5">R3-111a-1</strain>
    </source>
</reference>
<feature type="repeat" description="ANK" evidence="3">
    <location>
        <begin position="179"/>
        <end position="205"/>
    </location>
</feature>
<dbReference type="eggNOG" id="KOG4177">
    <property type="taxonomic scope" value="Eukaryota"/>
</dbReference>
<evidence type="ECO:0000313" key="5">
    <source>
        <dbReference type="EMBL" id="EJT79284.1"/>
    </source>
</evidence>
<feature type="repeat" description="ANK" evidence="3">
    <location>
        <begin position="246"/>
        <end position="279"/>
    </location>
</feature>